<evidence type="ECO:0000313" key="2">
    <source>
        <dbReference type="Proteomes" id="UP001234297"/>
    </source>
</evidence>
<sequence length="970" mass="111686">MLQRAASNAYSWWWSSHIRTKQGKWLEQSLEDMEEKVRNILEVIEEDADSFGKRAEMYYKKRPELINFVEESYRAYRALAERYEHVSGELQNANTTLAHIFPEQLHLMEDNDDENAPKAPRYDPSKAPKAPENPKFKIPIKDKKKLLPLKSTKSLVKGSGPQMSKEEAQQEIDKLQKRILVLQTEKEFVKCSYETGIAKYWEIEKQIEDIQERICSLQDESGVDLVIEDNDARALMTASALKSCEETLLELQEQQKRSAEEAQVESQRVKDAEEKLNAFKKQYLLQHEDNQETCDEAKTTDLSNKKLEENVSSLIKDGLEIESVCEKVKVYFEINSSSPLTVIELAEKIDELVKKVLSLESAVALQNALINRLKSESDELQKHMHSMEEDKMSLIDDSKNLSVKVRELEEELHGIKDLKQSIEDQSKKLQTDFTETCRNLDDLSEELQTPKKRDENEIMGVPQVDVDPVLIVEPHKESQEQNDMQTPVEDSMKSKEDKAVELVGKIQGIQDHDLQNNTDQENNSQPDINSVPKTLQDPKQDEARDNNSLHAENSVHVEPSKQNEQANDPDCQSLFLNGLEDREKILLEEYTSILRNYRETKSRLSEMEKKNQDSLFEVMAQIRELRSANSKKDVEIQSLKQKLGTIHMTPDDNSDGNLKDSGDSHQTRSGTDQWKYLFTEFQKRSSSRPSPRSLGELLQERNLEFKTRSSESSALTSVTNLSTEEDLKLILNQEPPAPSPVEEKIRGDIDRVLEENLEFWLRFGAAIHQIQKLQKKVQQLQEEILKQKEKKQDVGSSNADPAENSEASTIERKLRELQSELSVWVEQNAILKEELQRRFSSLCKIQEEISLVSNMHSVTEDKFTAQKASKFQGEVLNMKQENNKVADELQAGLYLVRGLQLEVLKMRSKLHENIETSEPKNDPPYHNQVRRSPSRNKVPLRSFLFGTKPKKPSLFSCMNPSLQRQYSDMK</sequence>
<accession>A0ACC2LVQ8</accession>
<proteinExistence type="predicted"/>
<protein>
    <submittedName>
        <fullName evidence="1">Uncharacterized protein</fullName>
    </submittedName>
</protein>
<name>A0ACC2LVQ8_PERAE</name>
<reference evidence="1 2" key="1">
    <citation type="journal article" date="2022" name="Hortic Res">
        <title>A haplotype resolved chromosomal level avocado genome allows analysis of novel avocado genes.</title>
        <authorList>
            <person name="Nath O."/>
            <person name="Fletcher S.J."/>
            <person name="Hayward A."/>
            <person name="Shaw L.M."/>
            <person name="Masouleh A.K."/>
            <person name="Furtado A."/>
            <person name="Henry R.J."/>
            <person name="Mitter N."/>
        </authorList>
    </citation>
    <scope>NUCLEOTIDE SEQUENCE [LARGE SCALE GENOMIC DNA]</scope>
    <source>
        <strain evidence="2">cv. Hass</strain>
    </source>
</reference>
<comment type="caution">
    <text evidence="1">The sequence shown here is derived from an EMBL/GenBank/DDBJ whole genome shotgun (WGS) entry which is preliminary data.</text>
</comment>
<dbReference type="EMBL" id="CM056811">
    <property type="protein sequence ID" value="KAJ8637507.1"/>
    <property type="molecule type" value="Genomic_DNA"/>
</dbReference>
<evidence type="ECO:0000313" key="1">
    <source>
        <dbReference type="EMBL" id="KAJ8637507.1"/>
    </source>
</evidence>
<dbReference type="Proteomes" id="UP001234297">
    <property type="component" value="Chromosome 3"/>
</dbReference>
<gene>
    <name evidence="1" type="ORF">MRB53_011774</name>
</gene>
<keyword evidence="2" id="KW-1185">Reference proteome</keyword>
<organism evidence="1 2">
    <name type="scientific">Persea americana</name>
    <name type="common">Avocado</name>
    <dbReference type="NCBI Taxonomy" id="3435"/>
    <lineage>
        <taxon>Eukaryota</taxon>
        <taxon>Viridiplantae</taxon>
        <taxon>Streptophyta</taxon>
        <taxon>Embryophyta</taxon>
        <taxon>Tracheophyta</taxon>
        <taxon>Spermatophyta</taxon>
        <taxon>Magnoliopsida</taxon>
        <taxon>Magnoliidae</taxon>
        <taxon>Laurales</taxon>
        <taxon>Lauraceae</taxon>
        <taxon>Persea</taxon>
    </lineage>
</organism>